<dbReference type="GO" id="GO:0016491">
    <property type="term" value="F:oxidoreductase activity"/>
    <property type="evidence" value="ECO:0007669"/>
    <property type="project" value="TreeGrafter"/>
</dbReference>
<dbReference type="PANTHER" id="PTHR19384">
    <property type="entry name" value="NITRIC OXIDE SYNTHASE-RELATED"/>
    <property type="match status" value="1"/>
</dbReference>
<evidence type="ECO:0000256" key="2">
    <source>
        <dbReference type="ARBA" id="ARBA00022630"/>
    </source>
</evidence>
<proteinExistence type="predicted"/>
<protein>
    <submittedName>
        <fullName evidence="6">FMN-binding protein MioC</fullName>
    </submittedName>
</protein>
<dbReference type="GO" id="GO:0050660">
    <property type="term" value="F:flavin adenine dinucleotide binding"/>
    <property type="evidence" value="ECO:0007669"/>
    <property type="project" value="TreeGrafter"/>
</dbReference>
<comment type="cofactor">
    <cofactor evidence="1">
        <name>FMN</name>
        <dbReference type="ChEBI" id="CHEBI:58210"/>
    </cofactor>
</comment>
<name>A0A8J6ISH4_9ALTE</name>
<dbReference type="GO" id="GO:0005829">
    <property type="term" value="C:cytosol"/>
    <property type="evidence" value="ECO:0007669"/>
    <property type="project" value="TreeGrafter"/>
</dbReference>
<keyword evidence="4" id="KW-0813">Transport</keyword>
<dbReference type="InterPro" id="IPR008254">
    <property type="entry name" value="Flavodoxin/NO_synth"/>
</dbReference>
<keyword evidence="4" id="KW-0249">Electron transport</keyword>
<evidence type="ECO:0000256" key="1">
    <source>
        <dbReference type="ARBA" id="ARBA00001917"/>
    </source>
</evidence>
<organism evidence="6 7">
    <name type="scientific">Neptunicella marina</name>
    <dbReference type="NCBI Taxonomy" id="2125989"/>
    <lineage>
        <taxon>Bacteria</taxon>
        <taxon>Pseudomonadati</taxon>
        <taxon>Pseudomonadota</taxon>
        <taxon>Gammaproteobacteria</taxon>
        <taxon>Alteromonadales</taxon>
        <taxon>Alteromonadaceae</taxon>
        <taxon>Neptunicella</taxon>
    </lineage>
</organism>
<gene>
    <name evidence="6" type="primary">mioC</name>
    <name evidence="6" type="ORF">H8B19_12215</name>
</gene>
<dbReference type="RefSeq" id="WP_186507173.1">
    <property type="nucleotide sequence ID" value="NZ_JACNEP010000009.1"/>
</dbReference>
<dbReference type="PANTHER" id="PTHR19384:SF128">
    <property type="entry name" value="NADPH OXIDOREDUCTASE A"/>
    <property type="match status" value="1"/>
</dbReference>
<reference evidence="6" key="2">
    <citation type="submission" date="2020-08" db="EMBL/GenBank/DDBJ databases">
        <authorList>
            <person name="Lai Q."/>
        </authorList>
    </citation>
    <scope>NUCLEOTIDE SEQUENCE</scope>
    <source>
        <strain evidence="6">S27-2</strain>
    </source>
</reference>
<keyword evidence="7" id="KW-1185">Reference proteome</keyword>
<evidence type="ECO:0000313" key="6">
    <source>
        <dbReference type="EMBL" id="MBC3766645.1"/>
    </source>
</evidence>
<dbReference type="SUPFAM" id="SSF52218">
    <property type="entry name" value="Flavoproteins"/>
    <property type="match status" value="1"/>
</dbReference>
<dbReference type="PROSITE" id="PS50902">
    <property type="entry name" value="FLAVODOXIN_LIKE"/>
    <property type="match status" value="1"/>
</dbReference>
<dbReference type="NCBIfam" id="NF006531">
    <property type="entry name" value="PRK09004.1"/>
    <property type="match status" value="1"/>
</dbReference>
<evidence type="ECO:0000259" key="5">
    <source>
        <dbReference type="PROSITE" id="PS50902"/>
    </source>
</evidence>
<sequence>MMQVEIIVGSMLGASEYVADAIEEQLAESEVKSKIHLQPDLNDISSENLWIICTSTHGAGDLPDNIQQFYEQLQNANLEGIKYLLIGLGDTSYDTFCQGAKTVDDILQKQGAMQLAEPLFIDVLAHPIPETVACQWLAQQISQHNVLANIVQV</sequence>
<evidence type="ECO:0000256" key="3">
    <source>
        <dbReference type="ARBA" id="ARBA00022643"/>
    </source>
</evidence>
<dbReference type="InterPro" id="IPR029039">
    <property type="entry name" value="Flavoprotein-like_sf"/>
</dbReference>
<dbReference type="InterPro" id="IPR001094">
    <property type="entry name" value="Flavdoxin-like"/>
</dbReference>
<dbReference type="EMBL" id="JACNEP010000009">
    <property type="protein sequence ID" value="MBC3766645.1"/>
    <property type="molecule type" value="Genomic_DNA"/>
</dbReference>
<keyword evidence="2" id="KW-0285">Flavoprotein</keyword>
<dbReference type="Proteomes" id="UP000601768">
    <property type="component" value="Unassembled WGS sequence"/>
</dbReference>
<evidence type="ECO:0000313" key="7">
    <source>
        <dbReference type="Proteomes" id="UP000601768"/>
    </source>
</evidence>
<accession>A0A8J6ISH4</accession>
<dbReference type="PRINTS" id="PR00369">
    <property type="entry name" value="FLAVODOXIN"/>
</dbReference>
<dbReference type="Gene3D" id="3.40.50.360">
    <property type="match status" value="1"/>
</dbReference>
<dbReference type="GO" id="GO:0010181">
    <property type="term" value="F:FMN binding"/>
    <property type="evidence" value="ECO:0007669"/>
    <property type="project" value="InterPro"/>
</dbReference>
<comment type="caution">
    <text evidence="6">The sequence shown here is derived from an EMBL/GenBank/DDBJ whole genome shotgun (WGS) entry which is preliminary data.</text>
</comment>
<dbReference type="AlphaFoldDB" id="A0A8J6ISH4"/>
<keyword evidence="3" id="KW-0288">FMN</keyword>
<dbReference type="Pfam" id="PF00258">
    <property type="entry name" value="Flavodoxin_1"/>
    <property type="match status" value="1"/>
</dbReference>
<feature type="domain" description="Flavodoxin-like" evidence="5">
    <location>
        <begin position="4"/>
        <end position="141"/>
    </location>
</feature>
<evidence type="ECO:0000256" key="4">
    <source>
        <dbReference type="ARBA" id="ARBA00022982"/>
    </source>
</evidence>
<reference evidence="6" key="1">
    <citation type="journal article" date="2018" name="Int. J. Syst. Evol. Microbiol.">
        <title>Neptunicella marina gen. nov., sp. nov., isolated from surface seawater.</title>
        <authorList>
            <person name="Liu X."/>
            <person name="Lai Q."/>
            <person name="Du Y."/>
            <person name="Zhang X."/>
            <person name="Liu Z."/>
            <person name="Sun F."/>
            <person name="Shao Z."/>
        </authorList>
    </citation>
    <scope>NUCLEOTIDE SEQUENCE</scope>
    <source>
        <strain evidence="6">S27-2</strain>
    </source>
</reference>